<proteinExistence type="inferred from homology"/>
<comment type="pathway">
    <text evidence="2">Cofactor biosynthesis; molybdopterin biosynthesis.</text>
</comment>
<dbReference type="PANTHER" id="PTHR43232">
    <property type="entry name" value="MOLYBDENUM COFACTOR BIOSYNTHESIS PROTEIN B"/>
    <property type="match status" value="1"/>
</dbReference>
<comment type="function">
    <text evidence="2">May be involved in the biosynthesis of molybdopterin.</text>
</comment>
<dbReference type="NCBIfam" id="TIGR00177">
    <property type="entry name" value="molyb_syn"/>
    <property type="match status" value="1"/>
</dbReference>
<comment type="similarity">
    <text evidence="2">Belongs to the MoaB/Mog family.</text>
</comment>
<gene>
    <name evidence="4" type="ORF">ACFFJP_02395</name>
</gene>
<dbReference type="SMART" id="SM00852">
    <property type="entry name" value="MoCF_biosynth"/>
    <property type="match status" value="1"/>
</dbReference>
<dbReference type="Pfam" id="PF00994">
    <property type="entry name" value="MoCF_biosynth"/>
    <property type="match status" value="1"/>
</dbReference>
<dbReference type="InterPro" id="IPR001453">
    <property type="entry name" value="MoaB/Mog_dom"/>
</dbReference>
<keyword evidence="5" id="KW-1185">Reference proteome</keyword>
<dbReference type="EMBL" id="JBHLXP010000001">
    <property type="protein sequence ID" value="MFC0047137.1"/>
    <property type="molecule type" value="Genomic_DNA"/>
</dbReference>
<dbReference type="PANTHER" id="PTHR43232:SF2">
    <property type="entry name" value="MOLYBDENUM COFACTOR BIOSYNTHESIS PROTEIN B"/>
    <property type="match status" value="1"/>
</dbReference>
<reference evidence="4 5" key="1">
    <citation type="submission" date="2024-09" db="EMBL/GenBank/DDBJ databases">
        <authorList>
            <person name="Sun Q."/>
            <person name="Mori K."/>
        </authorList>
    </citation>
    <scope>NUCLEOTIDE SEQUENCE [LARGE SCALE GENOMIC DNA]</scope>
    <source>
        <strain evidence="4 5">KCTC 23315</strain>
    </source>
</reference>
<evidence type="ECO:0000256" key="1">
    <source>
        <dbReference type="ARBA" id="ARBA00015262"/>
    </source>
</evidence>
<dbReference type="Gene3D" id="3.40.980.10">
    <property type="entry name" value="MoaB/Mog-like domain"/>
    <property type="match status" value="1"/>
</dbReference>
<dbReference type="RefSeq" id="WP_377240102.1">
    <property type="nucleotide sequence ID" value="NZ_JBHLXP010000001.1"/>
</dbReference>
<name>A0ABV6BAQ1_9GAMM</name>
<dbReference type="InterPro" id="IPR036425">
    <property type="entry name" value="MoaB/Mog-like_dom_sf"/>
</dbReference>
<evidence type="ECO:0000259" key="3">
    <source>
        <dbReference type="SMART" id="SM00852"/>
    </source>
</evidence>
<dbReference type="Proteomes" id="UP001589813">
    <property type="component" value="Unassembled WGS sequence"/>
</dbReference>
<comment type="caution">
    <text evidence="4">The sequence shown here is derived from an EMBL/GenBank/DDBJ whole genome shotgun (WGS) entry which is preliminary data.</text>
</comment>
<feature type="domain" description="MoaB/Mog" evidence="3">
    <location>
        <begin position="13"/>
        <end position="157"/>
    </location>
</feature>
<keyword evidence="2" id="KW-0501">Molybdenum cofactor biosynthesis</keyword>
<accession>A0ABV6BAQ1</accession>
<evidence type="ECO:0000313" key="4">
    <source>
        <dbReference type="EMBL" id="MFC0047137.1"/>
    </source>
</evidence>
<evidence type="ECO:0000313" key="5">
    <source>
        <dbReference type="Proteomes" id="UP001589813"/>
    </source>
</evidence>
<protein>
    <recommendedName>
        <fullName evidence="1 2">Molybdenum cofactor biosynthesis protein B</fullName>
    </recommendedName>
</protein>
<dbReference type="InterPro" id="IPR012245">
    <property type="entry name" value="MoaB"/>
</dbReference>
<dbReference type="SUPFAM" id="SSF53218">
    <property type="entry name" value="Molybdenum cofactor biosynthesis proteins"/>
    <property type="match status" value="1"/>
</dbReference>
<dbReference type="PIRSF" id="PIRSF006443">
    <property type="entry name" value="MoaB"/>
    <property type="match status" value="1"/>
</dbReference>
<organism evidence="4 5">
    <name type="scientific">Rheinheimera tilapiae</name>
    <dbReference type="NCBI Taxonomy" id="875043"/>
    <lineage>
        <taxon>Bacteria</taxon>
        <taxon>Pseudomonadati</taxon>
        <taxon>Pseudomonadota</taxon>
        <taxon>Gammaproteobacteria</taxon>
        <taxon>Chromatiales</taxon>
        <taxon>Chromatiaceae</taxon>
        <taxon>Rheinheimera</taxon>
    </lineage>
</organism>
<evidence type="ECO:0000256" key="2">
    <source>
        <dbReference type="PIRNR" id="PIRNR006443"/>
    </source>
</evidence>
<sequence>MTSFPGESPLQIALLTISNRHSLETDDTGVWLNNALQQQGHQLYQRGIVKEDLYQIRAAVSSLIADAVAQVILLAGGTGFHAKNCTVEAITPLFDREIPGFGELFRTLSYQKIGSAALQSGAIAGIANQKLIFAIPGSVDAAHLAADQIIWPQLIAHTKPCNFTSLLRRGSPCGTSAVKGTKDD</sequence>
<dbReference type="CDD" id="cd00886">
    <property type="entry name" value="MogA_MoaB"/>
    <property type="match status" value="1"/>
</dbReference>